<keyword evidence="3" id="KW-1185">Reference proteome</keyword>
<proteinExistence type="predicted"/>
<dbReference type="EMBL" id="HG721373">
    <property type="protein sequence ID" value="CDJ60142.1"/>
    <property type="molecule type" value="Genomic_DNA"/>
</dbReference>
<evidence type="ECO:0000313" key="2">
    <source>
        <dbReference type="EMBL" id="CDJ60142.1"/>
    </source>
</evidence>
<evidence type="ECO:0000256" key="1">
    <source>
        <dbReference type="SAM" id="MobiDB-lite"/>
    </source>
</evidence>
<feature type="compositionally biased region" description="Low complexity" evidence="1">
    <location>
        <begin position="1159"/>
        <end position="1170"/>
    </location>
</feature>
<feature type="compositionally biased region" description="Polar residues" evidence="1">
    <location>
        <begin position="173"/>
        <end position="184"/>
    </location>
</feature>
<sequence length="1371" mass="154601">MPLFNAPREGRRASNSGTAGSSSLNPSMKQTQQRTSSRGGAPANKGSKAPRSLLTVEAAQKMGRWGDRRRDSTTKAASPQATLDVVRGKSVSGVVEKARSTSSVATTKVAAKAQEKEAATQRKPSSDRKQQEAPRAAAEPSSKSSSLRAAEQHEVHPKSGPQNGKVAHDNGGQLKSKTAVSASSGAREAALQKLAKVERAAKREEREKRVKEVVEERDPLKATDMQPLLLGDRRISEAHPDEETVQKLWKVAPVLKKKDYLLKYTPEKSRKWSPPKVSIPEGQSKAFKEKNMDFLCDKWIEPYPKYSGSAVPPKAPAAAPAVGAAEDAAEAELPPSDSDGVELPDQMRLNRLSSKEAMDTTLLETAFRDSWSHRQALHSPVKETEAFKKESGIDQIADKLIRSRQSPPKGLLRFETLDDVGFVDPYASSGGPEDPLPYRIEKKNEQAELLALHHITKAAEAMKQRLLDRLPFADISWSRQPSFDEGNVNEIFHLKEIKDASGVFDVTESSLNAHERVRLAAGRISQCVQSDDTSKREVNRMTRDIKVMYKAERGDEADGPNVRRSSIWESFTGFPQASSSPGRERGAASAGEEVIYADPERVKRVWAERYSTCCDLLEDEDEQRLHLLHQIVHEVFEQFGGKWSRRTKQDRHQCLAWSLEFSDSGLLLDALMVFYTQLPRTSLLLKLLRKPDAAGLSRAVPNPQALVNKFIMQPCEVVELAHSLFITLVMERFYLFDMRFAESPRLLIEEATATSEWCLATRALSRMGRISNYLLAVMLESRVPGLLRLLFRLNGLQFFEYRISYMLHMLSWRGQDNYEPQLEFERNTEKLISQCRRIGTAATALASSVGTSAKDVSSSSPFSCNLVPKLTPKDRAFLLRRAQQQLRTLLSNASSCIAMKYNVEAICKLLPFTIEYTANMDKKEDICFRLFDSFLTKAFFCVLGDQKVPTTPQAISLVTSYFEMLAEVLYGLRSPDLLQVINKEEEDISVELSVWSNLRRCLHRGLNLYLCRTVLCFIADLMYLSCLDRAPLLLSEAREMQAVLDRIVIPALREEKVQLLTNVTLDFCWRAAVCLREVFKKTAEETDIDPDTLLPFTLPHRCGLRAGGPWPSLWQSAWEPSYIPWTSDITSSDDYRTKHSTRSLSSPRDEAEAAVDGAPSMKPTKTTTSPRQAPHNSGLNKETEERTAAHSAWNSADTGQRPKKVLFASEEAAETFGTGRFCRAAQELDKIHKFQLQQQQEQEQRQQQQQQTETVPLYKQWKCPVIPCWLPGCKSIIFQGQETGPALENMHYCQECHIASYCSERCRQVHLRLGHSEVCPYFKRPPTFLRFHMLKNQIPRQMKYPILNVFYGLCDINFMLKVHREDFQPVF</sequence>
<dbReference type="OrthoDB" id="330403at2759"/>
<feature type="compositionally biased region" description="Low complexity" evidence="1">
    <location>
        <begin position="310"/>
        <end position="335"/>
    </location>
</feature>
<name>U6M7G0_EIMMA</name>
<gene>
    <name evidence="2" type="ORF">EMWEY_00027880</name>
</gene>
<feature type="compositionally biased region" description="Basic and acidic residues" evidence="1">
    <location>
        <begin position="113"/>
        <end position="132"/>
    </location>
</feature>
<dbReference type="GeneID" id="25336774"/>
<accession>U6M7G0</accession>
<feature type="compositionally biased region" description="Low complexity" evidence="1">
    <location>
        <begin position="100"/>
        <end position="112"/>
    </location>
</feature>
<feature type="region of interest" description="Disordered" evidence="1">
    <location>
        <begin position="308"/>
        <end position="343"/>
    </location>
</feature>
<dbReference type="RefSeq" id="XP_013336787.1">
    <property type="nucleotide sequence ID" value="XM_013481333.1"/>
</dbReference>
<feature type="compositionally biased region" description="Polar residues" evidence="1">
    <location>
        <begin position="13"/>
        <end position="38"/>
    </location>
</feature>
<evidence type="ECO:0000313" key="3">
    <source>
        <dbReference type="Proteomes" id="UP000030763"/>
    </source>
</evidence>
<feature type="compositionally biased region" description="Basic and acidic residues" evidence="1">
    <location>
        <begin position="64"/>
        <end position="73"/>
    </location>
</feature>
<dbReference type="SUPFAM" id="SSF144232">
    <property type="entry name" value="HIT/MYND zinc finger-like"/>
    <property type="match status" value="1"/>
</dbReference>
<feature type="region of interest" description="Disordered" evidence="1">
    <location>
        <begin position="1"/>
        <end position="218"/>
    </location>
</feature>
<reference evidence="2" key="1">
    <citation type="submission" date="2013-10" db="EMBL/GenBank/DDBJ databases">
        <title>Genomic analysis of the causative agents of coccidiosis in chickens.</title>
        <authorList>
            <person name="Reid A.J."/>
            <person name="Blake D."/>
            <person name="Billington K."/>
            <person name="Browne H."/>
            <person name="Dunn M."/>
            <person name="Hung S."/>
            <person name="Kawahara F."/>
            <person name="Miranda-Saavedra D."/>
            <person name="Mourier T."/>
            <person name="Nagra H."/>
            <person name="Otto T.D."/>
            <person name="Rawlings N."/>
            <person name="Sanchez A."/>
            <person name="Sanders M."/>
            <person name="Subramaniam C."/>
            <person name="Tay Y."/>
            <person name="Dear P."/>
            <person name="Doerig C."/>
            <person name="Gruber A."/>
            <person name="Parkinson J."/>
            <person name="Shirley M."/>
            <person name="Wan K.L."/>
            <person name="Berriman M."/>
            <person name="Tomley F."/>
            <person name="Pain A."/>
        </authorList>
    </citation>
    <scope>NUCLEOTIDE SEQUENCE [LARGE SCALE GENOMIC DNA]</scope>
    <source>
        <strain evidence="2">Weybridge</strain>
    </source>
</reference>
<organism evidence="2 3">
    <name type="scientific">Eimeria maxima</name>
    <name type="common">Coccidian parasite</name>
    <dbReference type="NCBI Taxonomy" id="5804"/>
    <lineage>
        <taxon>Eukaryota</taxon>
        <taxon>Sar</taxon>
        <taxon>Alveolata</taxon>
        <taxon>Apicomplexa</taxon>
        <taxon>Conoidasida</taxon>
        <taxon>Coccidia</taxon>
        <taxon>Eucoccidiorida</taxon>
        <taxon>Eimeriorina</taxon>
        <taxon>Eimeriidae</taxon>
        <taxon>Eimeria</taxon>
    </lineage>
</organism>
<feature type="region of interest" description="Disordered" evidence="1">
    <location>
        <begin position="1132"/>
        <end position="1199"/>
    </location>
</feature>
<protein>
    <submittedName>
        <fullName evidence="2">Uncharacterized protein</fullName>
    </submittedName>
</protein>
<dbReference type="VEuPathDB" id="ToxoDB:EMWEY_00027880"/>
<dbReference type="Proteomes" id="UP000030763">
    <property type="component" value="Unassembled WGS sequence"/>
</dbReference>
<reference evidence="2" key="2">
    <citation type="submission" date="2013-10" db="EMBL/GenBank/DDBJ databases">
        <authorList>
            <person name="Aslett M."/>
        </authorList>
    </citation>
    <scope>NUCLEOTIDE SEQUENCE [LARGE SCALE GENOMIC DNA]</scope>
    <source>
        <strain evidence="2">Weybridge</strain>
    </source>
</reference>
<feature type="compositionally biased region" description="Basic and acidic residues" evidence="1">
    <location>
        <begin position="195"/>
        <end position="218"/>
    </location>
</feature>